<organism evidence="2 3">
    <name type="scientific">Rhodamnia argentea</name>
    <dbReference type="NCBI Taxonomy" id="178133"/>
    <lineage>
        <taxon>Eukaryota</taxon>
        <taxon>Viridiplantae</taxon>
        <taxon>Streptophyta</taxon>
        <taxon>Embryophyta</taxon>
        <taxon>Tracheophyta</taxon>
        <taxon>Spermatophyta</taxon>
        <taxon>Magnoliopsida</taxon>
        <taxon>eudicotyledons</taxon>
        <taxon>Gunneridae</taxon>
        <taxon>Pentapetalae</taxon>
        <taxon>rosids</taxon>
        <taxon>malvids</taxon>
        <taxon>Myrtales</taxon>
        <taxon>Myrtaceae</taxon>
        <taxon>Myrtoideae</taxon>
        <taxon>Myrteae</taxon>
        <taxon>Australasian group</taxon>
        <taxon>Rhodamnia</taxon>
    </lineage>
</organism>
<dbReference type="Pfam" id="PF00403">
    <property type="entry name" value="HMA"/>
    <property type="match status" value="1"/>
</dbReference>
<dbReference type="KEGG" id="rarg:115737049"/>
<reference evidence="3" key="1">
    <citation type="submission" date="2025-08" db="UniProtKB">
        <authorList>
            <consortium name="RefSeq"/>
        </authorList>
    </citation>
    <scope>IDENTIFICATION</scope>
    <source>
        <tissue evidence="3">Leaf</tissue>
    </source>
</reference>
<dbReference type="InterPro" id="IPR036163">
    <property type="entry name" value="HMA_dom_sf"/>
</dbReference>
<evidence type="ECO:0000313" key="3">
    <source>
        <dbReference type="RefSeq" id="XP_030524861.2"/>
    </source>
</evidence>
<accession>A0A8B8NQS0</accession>
<dbReference type="InterPro" id="IPR044526">
    <property type="entry name" value="NAKR1-3"/>
</dbReference>
<dbReference type="GeneID" id="115737049"/>
<protein>
    <submittedName>
        <fullName evidence="3">Uncharacterized protein LOC115737049</fullName>
    </submittedName>
</protein>
<dbReference type="PROSITE" id="PS50846">
    <property type="entry name" value="HMA_2"/>
    <property type="match status" value="1"/>
</dbReference>
<dbReference type="PANTHER" id="PTHR46119:SF15">
    <property type="entry name" value="PROTEIN SODIUM POTASSIUM ROOT DEFECTIVE 2"/>
    <property type="match status" value="1"/>
</dbReference>
<name>A0A8B8NQS0_9MYRT</name>
<dbReference type="PANTHER" id="PTHR46119">
    <property type="entry name" value="OS08G0405700 PROTEIN"/>
    <property type="match status" value="1"/>
</dbReference>
<proteinExistence type="predicted"/>
<gene>
    <name evidence="3" type="primary">LOC115737049</name>
</gene>
<dbReference type="Proteomes" id="UP000827889">
    <property type="component" value="Chromosome 9"/>
</dbReference>
<dbReference type="GO" id="GO:0046872">
    <property type="term" value="F:metal ion binding"/>
    <property type="evidence" value="ECO:0007669"/>
    <property type="project" value="InterPro"/>
</dbReference>
<dbReference type="RefSeq" id="XP_030524861.2">
    <property type="nucleotide sequence ID" value="XM_030669001.2"/>
</dbReference>
<dbReference type="Gene3D" id="3.30.70.100">
    <property type="match status" value="1"/>
</dbReference>
<sequence length="116" mass="13731">MKKLPRQCLLKYENLTLPGFQVVVMAANVGCVRCQERVSQVISKMDGVHEYTVDIRNKQVIVKGDFKVRHESVGHQIRKEEEHQFQHFFRYFRISFLSKHLGSLNCMTRHHVLYTQ</sequence>
<feature type="domain" description="HMA" evidence="1">
    <location>
        <begin position="20"/>
        <end position="88"/>
    </location>
</feature>
<keyword evidence="2" id="KW-1185">Reference proteome</keyword>
<dbReference type="AlphaFoldDB" id="A0A8B8NQS0"/>
<evidence type="ECO:0000259" key="1">
    <source>
        <dbReference type="PROSITE" id="PS50846"/>
    </source>
</evidence>
<evidence type="ECO:0000313" key="2">
    <source>
        <dbReference type="Proteomes" id="UP000827889"/>
    </source>
</evidence>
<dbReference type="InterPro" id="IPR006121">
    <property type="entry name" value="HMA_dom"/>
</dbReference>
<dbReference type="SUPFAM" id="SSF55008">
    <property type="entry name" value="HMA, heavy metal-associated domain"/>
    <property type="match status" value="1"/>
</dbReference>